<dbReference type="Proteomes" id="UP000611945">
    <property type="component" value="Unassembled WGS sequence"/>
</dbReference>
<protein>
    <submittedName>
        <fullName evidence="8">Polyprenyl synthetase family protein</fullName>
    </submittedName>
</protein>
<dbReference type="PANTHER" id="PTHR43281:SF1">
    <property type="entry name" value="FARNESYL DIPHOSPHATE SYNTHASE"/>
    <property type="match status" value="1"/>
</dbReference>
<evidence type="ECO:0000256" key="5">
    <source>
        <dbReference type="ARBA" id="ARBA00022842"/>
    </source>
</evidence>
<evidence type="ECO:0000313" key="8">
    <source>
        <dbReference type="EMBL" id="MBD7977904.1"/>
    </source>
</evidence>
<evidence type="ECO:0000256" key="6">
    <source>
        <dbReference type="ARBA" id="ARBA00023229"/>
    </source>
</evidence>
<comment type="similarity">
    <text evidence="2 7">Belongs to the FPP/GGPP synthase family.</text>
</comment>
<comment type="cofactor">
    <cofactor evidence="1">
        <name>Mg(2+)</name>
        <dbReference type="ChEBI" id="CHEBI:18420"/>
    </cofactor>
</comment>
<dbReference type="CDD" id="cd00685">
    <property type="entry name" value="Trans_IPPS_HT"/>
    <property type="match status" value="1"/>
</dbReference>
<accession>A0ABR8TQ53</accession>
<dbReference type="EMBL" id="JACSQG010000006">
    <property type="protein sequence ID" value="MBD7977904.1"/>
    <property type="molecule type" value="Genomic_DNA"/>
</dbReference>
<evidence type="ECO:0000256" key="2">
    <source>
        <dbReference type="ARBA" id="ARBA00006706"/>
    </source>
</evidence>
<dbReference type="InterPro" id="IPR000092">
    <property type="entry name" value="Polyprenyl_synt"/>
</dbReference>
<dbReference type="SUPFAM" id="SSF48576">
    <property type="entry name" value="Terpenoid synthases"/>
    <property type="match status" value="1"/>
</dbReference>
<keyword evidence="6" id="KW-0414">Isoprene biosynthesis</keyword>
<evidence type="ECO:0000256" key="7">
    <source>
        <dbReference type="RuleBase" id="RU004466"/>
    </source>
</evidence>
<dbReference type="PANTHER" id="PTHR43281">
    <property type="entry name" value="FARNESYL DIPHOSPHATE SYNTHASE"/>
    <property type="match status" value="1"/>
</dbReference>
<evidence type="ECO:0000256" key="3">
    <source>
        <dbReference type="ARBA" id="ARBA00022679"/>
    </source>
</evidence>
<evidence type="ECO:0000313" key="9">
    <source>
        <dbReference type="Proteomes" id="UP000611945"/>
    </source>
</evidence>
<evidence type="ECO:0000256" key="1">
    <source>
        <dbReference type="ARBA" id="ARBA00001946"/>
    </source>
</evidence>
<dbReference type="PROSITE" id="PS00444">
    <property type="entry name" value="POLYPRENYL_SYNTHASE_2"/>
    <property type="match status" value="1"/>
</dbReference>
<dbReference type="InterPro" id="IPR033749">
    <property type="entry name" value="Polyprenyl_synt_CS"/>
</dbReference>
<keyword evidence="5" id="KW-0460">Magnesium</keyword>
<keyword evidence="9" id="KW-1185">Reference proteome</keyword>
<proteinExistence type="inferred from homology"/>
<comment type="caution">
    <text evidence="8">The sequence shown here is derived from an EMBL/GenBank/DDBJ whole genome shotgun (WGS) entry which is preliminary data.</text>
</comment>
<dbReference type="SFLD" id="SFLDS00005">
    <property type="entry name" value="Isoprenoid_Synthase_Type_I"/>
    <property type="match status" value="1"/>
</dbReference>
<dbReference type="RefSeq" id="WP_251836683.1">
    <property type="nucleotide sequence ID" value="NZ_JACSQG010000006.1"/>
</dbReference>
<gene>
    <name evidence="8" type="ORF">H9642_11965</name>
</gene>
<keyword evidence="3 7" id="KW-0808">Transferase</keyword>
<reference evidence="8 9" key="1">
    <citation type="submission" date="2020-08" db="EMBL/GenBank/DDBJ databases">
        <title>A Genomic Blueprint of the Chicken Gut Microbiome.</title>
        <authorList>
            <person name="Gilroy R."/>
            <person name="Ravi A."/>
            <person name="Getino M."/>
            <person name="Pursley I."/>
            <person name="Horton D.L."/>
            <person name="Alikhan N.-F."/>
            <person name="Baker D."/>
            <person name="Gharbi K."/>
            <person name="Hall N."/>
            <person name="Watson M."/>
            <person name="Adriaenssens E.M."/>
            <person name="Foster-Nyarko E."/>
            <person name="Jarju S."/>
            <person name="Secka A."/>
            <person name="Antonio M."/>
            <person name="Oren A."/>
            <person name="Chaudhuri R."/>
            <person name="La Ragione R.M."/>
            <person name="Hildebrand F."/>
            <person name="Pallen M.J."/>
        </authorList>
    </citation>
    <scope>NUCLEOTIDE SEQUENCE [LARGE SCALE GENOMIC DNA]</scope>
    <source>
        <strain evidence="8 9">Sa2CUA2</strain>
    </source>
</reference>
<sequence>MNPGTTQQQDLHQPLKAAIELELERLLPKTTMPPFDLHRAMHYALLTRGKRLRPLLTLFAAGDNNPSPDLLRIACVSELVHTASLILDDLPCMDDATLRRNRPCTHIAFSESTAILTAVALLNMAYGVIGGCRTLAPQTKIDIVTHLTQTVGSMGLVGGQIADLQNSLGNDRAASVRSVEQLYYHKTGVLFEFATVTGGRMRGLSGKKLTALSRFARAFGLLFQIRDDLLDQESSTEQAGKDVGQDADKATLLSLEPPQRLESTISRTLTMARQQLADAGLETSELQTLVDQSFAFELERPSAFAATS</sequence>
<name>A0ABR8TQ53_9PSED</name>
<dbReference type="InterPro" id="IPR008949">
    <property type="entry name" value="Isoprenoid_synthase_dom_sf"/>
</dbReference>
<evidence type="ECO:0000256" key="4">
    <source>
        <dbReference type="ARBA" id="ARBA00022723"/>
    </source>
</evidence>
<keyword evidence="4" id="KW-0479">Metal-binding</keyword>
<organism evidence="8 9">
    <name type="scientific">Serpens gallinarum</name>
    <dbReference type="NCBI Taxonomy" id="2763075"/>
    <lineage>
        <taxon>Bacteria</taxon>
        <taxon>Pseudomonadati</taxon>
        <taxon>Pseudomonadota</taxon>
        <taxon>Gammaproteobacteria</taxon>
        <taxon>Pseudomonadales</taxon>
        <taxon>Pseudomonadaceae</taxon>
        <taxon>Pseudomonas</taxon>
    </lineage>
</organism>
<dbReference type="Pfam" id="PF00348">
    <property type="entry name" value="polyprenyl_synt"/>
    <property type="match status" value="1"/>
</dbReference>
<dbReference type="Gene3D" id="1.10.600.10">
    <property type="entry name" value="Farnesyl Diphosphate Synthase"/>
    <property type="match status" value="1"/>
</dbReference>